<dbReference type="Proteomes" id="UP001145799">
    <property type="component" value="Unassembled WGS sequence"/>
</dbReference>
<accession>A0A9X3PST7</accession>
<feature type="domain" description="AB hydrolase-1" evidence="2">
    <location>
        <begin position="213"/>
        <end position="440"/>
    </location>
</feature>
<evidence type="ECO:0000259" key="2">
    <source>
        <dbReference type="Pfam" id="PF00561"/>
    </source>
</evidence>
<dbReference type="PANTHER" id="PTHR46438:SF11">
    <property type="entry name" value="LIPASE-RELATED"/>
    <property type="match status" value="1"/>
</dbReference>
<feature type="transmembrane region" description="Helical" evidence="1">
    <location>
        <begin position="82"/>
        <end position="107"/>
    </location>
</feature>
<dbReference type="RefSeq" id="WP_270121158.1">
    <property type="nucleotide sequence ID" value="NZ_BAAAOM010000002.1"/>
</dbReference>
<dbReference type="GO" id="GO:0102296">
    <property type="term" value="F:4,5-9,10-diseco-3-hydroxy-5,9,17-trioxoandrosta-1(10),2-diene-4-oate hydrolase activity"/>
    <property type="evidence" value="ECO:0007669"/>
    <property type="project" value="UniProtKB-EC"/>
</dbReference>
<organism evidence="3 5">
    <name type="scientific">Glycomyces lechevalierae</name>
    <dbReference type="NCBI Taxonomy" id="256034"/>
    <lineage>
        <taxon>Bacteria</taxon>
        <taxon>Bacillati</taxon>
        <taxon>Actinomycetota</taxon>
        <taxon>Actinomycetes</taxon>
        <taxon>Glycomycetales</taxon>
        <taxon>Glycomycetaceae</taxon>
        <taxon>Glycomyces</taxon>
    </lineage>
</organism>
<reference evidence="3" key="1">
    <citation type="submission" date="2022-12" db="EMBL/GenBank/DDBJ databases">
        <title>Gycomyces niveus sp.nov., a novel actinomycete isolated from soil in Shouguang.</title>
        <authorList>
            <person name="Yang X."/>
        </authorList>
    </citation>
    <scope>NUCLEOTIDE SEQUENCE</scope>
    <source>
        <strain evidence="3">DSM 44724</strain>
    </source>
</reference>
<keyword evidence="1" id="KW-0812">Transmembrane</keyword>
<dbReference type="InterPro" id="IPR029058">
    <property type="entry name" value="AB_hydrolase_fold"/>
</dbReference>
<evidence type="ECO:0000313" key="6">
    <source>
        <dbReference type="Proteomes" id="UP001183604"/>
    </source>
</evidence>
<comment type="caution">
    <text evidence="3">The sequence shown here is derived from an EMBL/GenBank/DDBJ whole genome shotgun (WGS) entry which is preliminary data.</text>
</comment>
<dbReference type="Pfam" id="PF00561">
    <property type="entry name" value="Abhydrolase_1"/>
    <property type="match status" value="1"/>
</dbReference>
<name>A0A9X3PST7_9ACTN</name>
<feature type="transmembrane region" description="Helical" evidence="1">
    <location>
        <begin position="51"/>
        <end position="70"/>
    </location>
</feature>
<dbReference type="PANTHER" id="PTHR46438">
    <property type="entry name" value="ALPHA/BETA-HYDROLASES SUPERFAMILY PROTEIN"/>
    <property type="match status" value="1"/>
</dbReference>
<evidence type="ECO:0000313" key="3">
    <source>
        <dbReference type="EMBL" id="MDA1384683.1"/>
    </source>
</evidence>
<feature type="transmembrane region" description="Helical" evidence="1">
    <location>
        <begin position="119"/>
        <end position="142"/>
    </location>
</feature>
<keyword evidence="1" id="KW-1133">Transmembrane helix</keyword>
<dbReference type="EMBL" id="JAPZVQ010000003">
    <property type="protein sequence ID" value="MDA1384683.1"/>
    <property type="molecule type" value="Genomic_DNA"/>
</dbReference>
<gene>
    <name evidence="4" type="ORF">J2S69_001583</name>
    <name evidence="3" type="ORF">O2L01_06790</name>
</gene>
<keyword evidence="1" id="KW-0472">Membrane</keyword>
<evidence type="ECO:0000256" key="1">
    <source>
        <dbReference type="SAM" id="Phobius"/>
    </source>
</evidence>
<protein>
    <submittedName>
        <fullName evidence="4">4,5:9,10-diseco-3-hydroxy-5,9, 17-trioxoandrosta-1(10),2-diene-4-oate hydrolase</fullName>
        <ecNumber evidence="4">3.7.1.17</ecNumber>
    </submittedName>
    <submittedName>
        <fullName evidence="3">Alpha/beta fold hydrolase</fullName>
    </submittedName>
</protein>
<dbReference type="SUPFAM" id="SSF53474">
    <property type="entry name" value="alpha/beta-Hydrolases"/>
    <property type="match status" value="1"/>
</dbReference>
<keyword evidence="6" id="KW-1185">Reference proteome</keyword>
<evidence type="ECO:0000313" key="4">
    <source>
        <dbReference type="EMBL" id="MDR7337864.1"/>
    </source>
</evidence>
<dbReference type="EMBL" id="JAVDYD010000001">
    <property type="protein sequence ID" value="MDR7337864.1"/>
    <property type="molecule type" value="Genomic_DNA"/>
</dbReference>
<dbReference type="InterPro" id="IPR000073">
    <property type="entry name" value="AB_hydrolase_1"/>
</dbReference>
<dbReference type="InterPro" id="IPR025058">
    <property type="entry name" value="DUF3995"/>
</dbReference>
<dbReference type="AlphaFoldDB" id="A0A9X3PST7"/>
<proteinExistence type="predicted"/>
<keyword evidence="3" id="KW-0378">Hydrolase</keyword>
<sequence>MTSRPTRLAYAVVAALAADAAFHLLWATGSTWPASEVRTLSYALLGAEVSFAPRLLLTLAGIALATLALIHARARVTRDHRLYPLLQAGTLAFLAFLSFRAMAGLVWCLGIGTPPDYPAYYWLNLLLYTPLCLAMAAAVFAVSRHGAKPLRLRGKLALAAPLIAIAALLAGAYAWAPTEAPYDPAEAGVDSRYADTDLARFHYTREGDGSPVVLLSPGASWLFAWQEQAHTLAAEHTVYAVDLPGQGFTELHQDFDYTLEAVAEAIDAFLDSQDLDTVALAGYSWSGGWALAYAQAHPDRVDRLVLLAPSGADRPDPAAWEALKPPVAGELLTNVYSGRDAAEASLLGIVEHDEVVTDALIDAFWKPNTRTVNLRSTYLYERGLDWYSTEAAMPATRQPVLLVWGTADTVVPIADAEVFATRLPDARLEILDGCGHALTIDCPDQVDTLMSGFLA</sequence>
<dbReference type="Pfam" id="PF13160">
    <property type="entry name" value="DUF3995"/>
    <property type="match status" value="1"/>
</dbReference>
<feature type="transmembrane region" description="Helical" evidence="1">
    <location>
        <begin position="154"/>
        <end position="176"/>
    </location>
</feature>
<dbReference type="Proteomes" id="UP001183604">
    <property type="component" value="Unassembled WGS sequence"/>
</dbReference>
<dbReference type="EC" id="3.7.1.17" evidence="4"/>
<reference evidence="4 6" key="2">
    <citation type="submission" date="2023-07" db="EMBL/GenBank/DDBJ databases">
        <title>Sequencing the genomes of 1000 actinobacteria strains.</title>
        <authorList>
            <person name="Klenk H.-P."/>
        </authorList>
    </citation>
    <scope>NUCLEOTIDE SEQUENCE [LARGE SCALE GENOMIC DNA]</scope>
    <source>
        <strain evidence="4 6">DSM 44724</strain>
    </source>
</reference>
<dbReference type="PRINTS" id="PR00111">
    <property type="entry name" value="ABHYDROLASE"/>
</dbReference>
<evidence type="ECO:0000313" key="5">
    <source>
        <dbReference type="Proteomes" id="UP001145799"/>
    </source>
</evidence>
<dbReference type="Gene3D" id="3.40.50.1820">
    <property type="entry name" value="alpha/beta hydrolase"/>
    <property type="match status" value="1"/>
</dbReference>